<evidence type="ECO:0000313" key="2">
    <source>
        <dbReference type="Proteomes" id="UP000092154"/>
    </source>
</evidence>
<organism evidence="1 2">
    <name type="scientific">Rhizopogon vinicolor AM-OR11-026</name>
    <dbReference type="NCBI Taxonomy" id="1314800"/>
    <lineage>
        <taxon>Eukaryota</taxon>
        <taxon>Fungi</taxon>
        <taxon>Dikarya</taxon>
        <taxon>Basidiomycota</taxon>
        <taxon>Agaricomycotina</taxon>
        <taxon>Agaricomycetes</taxon>
        <taxon>Agaricomycetidae</taxon>
        <taxon>Boletales</taxon>
        <taxon>Suillineae</taxon>
        <taxon>Rhizopogonaceae</taxon>
        <taxon>Rhizopogon</taxon>
    </lineage>
</organism>
<dbReference type="OrthoDB" id="2709357at2759"/>
<keyword evidence="2" id="KW-1185">Reference proteome</keyword>
<dbReference type="AlphaFoldDB" id="A0A1B7N0Q9"/>
<sequence length="171" mass="18988">MRRPQCFGPAFLSAVPQFPASCLNVPTPNPACSHTHSWLLHGAPTPRHYFTVEVYWWLMRSVIIWLESQRQHKPLTSESSGSPNPARNTYGHYAAFKLAANTGAQALQTTPPSISSFSRHPNVPSLVLAAFQSVPITTKHTTRRGEVYYTTCSSSQPSGRYVPSSYCRPNI</sequence>
<name>A0A1B7N0Q9_9AGAM</name>
<evidence type="ECO:0000313" key="1">
    <source>
        <dbReference type="EMBL" id="OAX38433.1"/>
    </source>
</evidence>
<dbReference type="Proteomes" id="UP000092154">
    <property type="component" value="Unassembled WGS sequence"/>
</dbReference>
<dbReference type="InParanoid" id="A0A1B7N0Q9"/>
<proteinExistence type="predicted"/>
<protein>
    <submittedName>
        <fullName evidence="1">Uncharacterized protein</fullName>
    </submittedName>
</protein>
<dbReference type="EMBL" id="KV448295">
    <property type="protein sequence ID" value="OAX38433.1"/>
    <property type="molecule type" value="Genomic_DNA"/>
</dbReference>
<accession>A0A1B7N0Q9</accession>
<reference evidence="1 2" key="1">
    <citation type="submission" date="2016-06" db="EMBL/GenBank/DDBJ databases">
        <title>Comparative genomics of the ectomycorrhizal sister species Rhizopogon vinicolor and Rhizopogon vesiculosus (Basidiomycota: Boletales) reveals a divergence of the mating type B locus.</title>
        <authorList>
            <consortium name="DOE Joint Genome Institute"/>
            <person name="Mujic A.B."/>
            <person name="Kuo A."/>
            <person name="Tritt A."/>
            <person name="Lipzen A."/>
            <person name="Chen C."/>
            <person name="Johnson J."/>
            <person name="Sharma A."/>
            <person name="Barry K."/>
            <person name="Grigoriev I.V."/>
            <person name="Spatafora J.W."/>
        </authorList>
    </citation>
    <scope>NUCLEOTIDE SEQUENCE [LARGE SCALE GENOMIC DNA]</scope>
    <source>
        <strain evidence="1 2">AM-OR11-026</strain>
    </source>
</reference>
<gene>
    <name evidence="1" type="ORF">K503DRAFT_782874</name>
</gene>